<sequence>MYIKTLTIQGFKSYRDQTQIEPFSPKHNVVVGRNGSGKSNFFAAIRFVLSDAYTSMSRDERQSLLHEGVSTASTLSAFVEIVFDNSDNRFPTGHEEVVLRRTIGAKKDEYSLDRKSANKADVMNLLESAGFSKSNPYYIVPQGRITALTNAKDHERLALLKEVAGTKVYEQRRTESLRIMADTDAKRSKIAELLAYIETRLAELEEEKEELKDFQEKDKERRCMEYALYQRELEEVGEALVEIEEDRRSDVHGANVRRQKFNEREKEIQDLEKNIAEARHTLASTAQSRRDTQSELTDLIRSRTELECIIDDLRAANQNSGGKREDLEAELASLESRIDEKQALLDEITPQWEEQRIKESAEKRQLDDASARLSALFAKQGRASKFRTKAERDNFLRSEIASVSSYKSSQSSALQSTLEELETSRRSQTELDTLVGDVQGKLEDQRKKNREVAEEITKLREEQSELTERRKEMWREDTKLDSLVSRAADELRSAERALAGMMDKDTGDGLKAIDNIAERYNIPGVYGPLYRLFEVTDSKFNTAVELTAGNSLFHVVVDTDETASKVLDIMLREKKGRVTFMPLNRLKPKPSSLPTSNDAEPLLSKLSYSPTHEKALMQVFGKTCVCRDLSIAAEYVRSHGINAITLDGDKVDRKGALTGGYHDVRRSRLSGITALRTWRAKHDSEKRRAEEVKAAIAALEQEITRCLSKITVLSGQQTQLRDARERLLEEGASLAQAKDKLGERIARLELDKEELETELRGLDAKLDGYQAELRTPLSHGLTGEEERAIASLGKEVERRRKDMVGFSKLRNELEAQKNTLAIELKERLLRRREELRQKLEALEEPDEDSASADDLESRTRELRALTASIQTMTKKIQAIEKEGEELTAQIQELRTNLEKIQTQQTEDSRSISKQQKTTERYLAKRQMLMTRKDECNRNIRDLGVLPEEAFEKYINEKLERLVKKLHTVNESLKKFAHVNKKAFEQYTNFTKQRDQLLERREELDKSAESIEDLVQVLDQRKDEAIERTFKQVASNFEEVFEKLVPAGRGRLIIQRRIDQEEDVEDDEGDETQQSSIDNYTGVSIKVSFNSKVDEGLRIQQLSGGQKSLVALATVFAIQKCDPAPFYLFDEIDANLDAQYRTAVASMIQSLSPTAQFITTTFRPEMLVTADKFYGVLFNNQKVSSIRSIKREEAMEFVDQADY</sequence>
<feature type="coiled-coil region" evidence="9">
    <location>
        <begin position="442"/>
        <end position="504"/>
    </location>
</feature>
<dbReference type="SUPFAM" id="SSF52540">
    <property type="entry name" value="P-loop containing nucleoside triphosphate hydrolases"/>
    <property type="match status" value="1"/>
</dbReference>
<dbReference type="AlphaFoldDB" id="A0A409VR44"/>
<dbReference type="FunFam" id="3.40.50.300:FF:000424">
    <property type="entry name" value="Structural maintenance of chromosomes 3"/>
    <property type="match status" value="1"/>
</dbReference>
<evidence type="ECO:0000256" key="8">
    <source>
        <dbReference type="PIRNR" id="PIRNR005719"/>
    </source>
</evidence>
<dbReference type="InterPro" id="IPR027417">
    <property type="entry name" value="P-loop_NTPase"/>
</dbReference>
<evidence type="ECO:0000256" key="1">
    <source>
        <dbReference type="ARBA" id="ARBA00004123"/>
    </source>
</evidence>
<evidence type="ECO:0000259" key="11">
    <source>
        <dbReference type="SMART" id="SM00968"/>
    </source>
</evidence>
<keyword evidence="4" id="KW-0498">Mitosis</keyword>
<dbReference type="FunFam" id="3.40.50.300:FF:000370">
    <property type="entry name" value="Structural maintenance of chromosomes 3"/>
    <property type="match status" value="1"/>
</dbReference>
<dbReference type="GO" id="GO:0005694">
    <property type="term" value="C:chromosome"/>
    <property type="evidence" value="ECO:0007669"/>
    <property type="project" value="InterPro"/>
</dbReference>
<evidence type="ECO:0000256" key="7">
    <source>
        <dbReference type="ARBA" id="ARBA00023306"/>
    </source>
</evidence>
<feature type="coiled-coil region" evidence="9">
    <location>
        <begin position="682"/>
        <end position="772"/>
    </location>
</feature>
<dbReference type="GO" id="GO:0005634">
    <property type="term" value="C:nucleus"/>
    <property type="evidence" value="ECO:0007669"/>
    <property type="project" value="UniProtKB-SubCell"/>
</dbReference>
<dbReference type="InParanoid" id="A0A409VR44"/>
<comment type="subcellular location">
    <subcellularLocation>
        <location evidence="1 8">Nucleus</location>
    </subcellularLocation>
</comment>
<dbReference type="CDD" id="cd03272">
    <property type="entry name" value="ABC_SMC3_euk"/>
    <property type="match status" value="1"/>
</dbReference>
<evidence type="ECO:0000256" key="10">
    <source>
        <dbReference type="SAM" id="MobiDB-lite"/>
    </source>
</evidence>
<dbReference type="GO" id="GO:0051276">
    <property type="term" value="P:chromosome organization"/>
    <property type="evidence" value="ECO:0007669"/>
    <property type="project" value="InterPro"/>
</dbReference>
<keyword evidence="3" id="KW-0132">Cell division</keyword>
<dbReference type="InterPro" id="IPR041741">
    <property type="entry name" value="SMC3_ABC_euk"/>
</dbReference>
<dbReference type="Gene3D" id="3.30.70.1620">
    <property type="match status" value="1"/>
</dbReference>
<dbReference type="STRING" id="93625.A0A409VR44"/>
<evidence type="ECO:0000256" key="2">
    <source>
        <dbReference type="ARBA" id="ARBA00005917"/>
    </source>
</evidence>
<organism evidence="12 13">
    <name type="scientific">Psilocybe cyanescens</name>
    <dbReference type="NCBI Taxonomy" id="93625"/>
    <lineage>
        <taxon>Eukaryota</taxon>
        <taxon>Fungi</taxon>
        <taxon>Dikarya</taxon>
        <taxon>Basidiomycota</taxon>
        <taxon>Agaricomycotina</taxon>
        <taxon>Agaricomycetes</taxon>
        <taxon>Agaricomycetidae</taxon>
        <taxon>Agaricales</taxon>
        <taxon>Agaricineae</taxon>
        <taxon>Strophariaceae</taxon>
        <taxon>Psilocybe</taxon>
    </lineage>
</organism>
<dbReference type="PANTHER" id="PTHR43977">
    <property type="entry name" value="STRUCTURAL MAINTENANCE OF CHROMOSOMES PROTEIN 3"/>
    <property type="match status" value="1"/>
</dbReference>
<feature type="region of interest" description="Disordered" evidence="10">
    <location>
        <begin position="899"/>
        <end position="918"/>
    </location>
</feature>
<evidence type="ECO:0000256" key="5">
    <source>
        <dbReference type="ARBA" id="ARBA00023054"/>
    </source>
</evidence>
<dbReference type="InterPro" id="IPR003395">
    <property type="entry name" value="RecF/RecN/SMC_N"/>
</dbReference>
<protein>
    <recommendedName>
        <fullName evidence="8">Structural maintenance of chromosomes protein</fullName>
    </recommendedName>
</protein>
<feature type="domain" description="SMC hinge" evidence="11">
    <location>
        <begin position="523"/>
        <end position="636"/>
    </location>
</feature>
<dbReference type="Gene3D" id="1.20.1060.20">
    <property type="match status" value="1"/>
</dbReference>
<proteinExistence type="inferred from homology"/>
<evidence type="ECO:0000313" key="13">
    <source>
        <dbReference type="Proteomes" id="UP000283269"/>
    </source>
</evidence>
<comment type="caution">
    <text evidence="12">The sequence shown here is derived from an EMBL/GenBank/DDBJ whole genome shotgun (WGS) entry which is preliminary data.</text>
</comment>
<evidence type="ECO:0000256" key="6">
    <source>
        <dbReference type="ARBA" id="ARBA00023242"/>
    </source>
</evidence>
<dbReference type="Gene3D" id="3.40.50.300">
    <property type="entry name" value="P-loop containing nucleotide triphosphate hydrolases"/>
    <property type="match status" value="2"/>
</dbReference>
<keyword evidence="13" id="KW-1185">Reference proteome</keyword>
<dbReference type="PIRSF" id="PIRSF005719">
    <property type="entry name" value="SMC"/>
    <property type="match status" value="1"/>
</dbReference>
<evidence type="ECO:0000256" key="9">
    <source>
        <dbReference type="SAM" id="Coils"/>
    </source>
</evidence>
<dbReference type="GO" id="GO:0051301">
    <property type="term" value="P:cell division"/>
    <property type="evidence" value="ECO:0007669"/>
    <property type="project" value="UniProtKB-KW"/>
</dbReference>
<dbReference type="Pfam" id="PF06470">
    <property type="entry name" value="SMC_hinge"/>
    <property type="match status" value="1"/>
</dbReference>
<dbReference type="Proteomes" id="UP000283269">
    <property type="component" value="Unassembled WGS sequence"/>
</dbReference>
<evidence type="ECO:0000256" key="3">
    <source>
        <dbReference type="ARBA" id="ARBA00022618"/>
    </source>
</evidence>
<dbReference type="OrthoDB" id="431497at2759"/>
<dbReference type="InterPro" id="IPR024704">
    <property type="entry name" value="SMC"/>
</dbReference>
<dbReference type="InterPro" id="IPR010935">
    <property type="entry name" value="SMC_hinge"/>
</dbReference>
<dbReference type="GO" id="GO:0005524">
    <property type="term" value="F:ATP binding"/>
    <property type="evidence" value="ECO:0007669"/>
    <property type="project" value="InterPro"/>
</dbReference>
<evidence type="ECO:0000256" key="4">
    <source>
        <dbReference type="ARBA" id="ARBA00022776"/>
    </source>
</evidence>
<comment type="similarity">
    <text evidence="2">Belongs to the SMC family. SMC3 subfamily.</text>
</comment>
<keyword evidence="5 9" id="KW-0175">Coiled coil</keyword>
<keyword evidence="6 8" id="KW-0539">Nucleus</keyword>
<dbReference type="FunCoup" id="A0A409VR44">
    <property type="interactions" value="807"/>
</dbReference>
<dbReference type="GO" id="GO:0016887">
    <property type="term" value="F:ATP hydrolysis activity"/>
    <property type="evidence" value="ECO:0007669"/>
    <property type="project" value="InterPro"/>
</dbReference>
<dbReference type="Pfam" id="PF02463">
    <property type="entry name" value="SMC_N"/>
    <property type="match status" value="1"/>
</dbReference>
<feature type="compositionally biased region" description="Basic and acidic residues" evidence="10">
    <location>
        <begin position="906"/>
        <end position="918"/>
    </location>
</feature>
<reference evidence="12 13" key="1">
    <citation type="journal article" date="2018" name="Evol. Lett.">
        <title>Horizontal gene cluster transfer increased hallucinogenic mushroom diversity.</title>
        <authorList>
            <person name="Reynolds H.T."/>
            <person name="Vijayakumar V."/>
            <person name="Gluck-Thaler E."/>
            <person name="Korotkin H.B."/>
            <person name="Matheny P.B."/>
            <person name="Slot J.C."/>
        </authorList>
    </citation>
    <scope>NUCLEOTIDE SEQUENCE [LARGE SCALE GENOMIC DNA]</scope>
    <source>
        <strain evidence="12 13">2631</strain>
    </source>
</reference>
<accession>A0A409VR44</accession>
<gene>
    <name evidence="12" type="ORF">CVT25_012836</name>
</gene>
<dbReference type="InterPro" id="IPR036277">
    <property type="entry name" value="SMC_hinge_sf"/>
</dbReference>
<keyword evidence="7" id="KW-0131">Cell cycle</keyword>
<feature type="coiled-coil region" evidence="9">
    <location>
        <begin position="187"/>
        <end position="344"/>
    </location>
</feature>
<dbReference type="EMBL" id="NHYD01003950">
    <property type="protein sequence ID" value="PPQ68742.1"/>
    <property type="molecule type" value="Genomic_DNA"/>
</dbReference>
<name>A0A409VR44_PSICY</name>
<dbReference type="GO" id="GO:0007059">
    <property type="term" value="P:chromosome segregation"/>
    <property type="evidence" value="ECO:0007669"/>
    <property type="project" value="UniProtKB-ARBA"/>
</dbReference>
<evidence type="ECO:0000313" key="12">
    <source>
        <dbReference type="EMBL" id="PPQ68742.1"/>
    </source>
</evidence>
<feature type="coiled-coil region" evidence="9">
    <location>
        <begin position="986"/>
        <end position="1027"/>
    </location>
</feature>
<dbReference type="SMART" id="SM00968">
    <property type="entry name" value="SMC_hinge"/>
    <property type="match status" value="1"/>
</dbReference>
<dbReference type="SUPFAM" id="SSF75553">
    <property type="entry name" value="Smc hinge domain"/>
    <property type="match status" value="1"/>
</dbReference>